<dbReference type="AlphaFoldDB" id="A0A1I5CRI3"/>
<dbReference type="InterPro" id="IPR051325">
    <property type="entry name" value="Nudix_hydrolase_domain"/>
</dbReference>
<accession>A0A1I5CRI3</accession>
<dbReference type="InterPro" id="IPR015797">
    <property type="entry name" value="NUDIX_hydrolase-like_dom_sf"/>
</dbReference>
<dbReference type="RefSeq" id="WP_090711931.1">
    <property type="nucleotide sequence ID" value="NZ_FOVM01000007.1"/>
</dbReference>
<dbReference type="OrthoDB" id="954553at2"/>
<gene>
    <name evidence="2" type="ORF">SAMN05216219_2508</name>
</gene>
<keyword evidence="3" id="KW-1185">Reference proteome</keyword>
<dbReference type="EMBL" id="FOVM01000007">
    <property type="protein sequence ID" value="SFN89568.1"/>
    <property type="molecule type" value="Genomic_DNA"/>
</dbReference>
<dbReference type="CDD" id="cd04662">
    <property type="entry name" value="NUDIX_Hydrolase"/>
    <property type="match status" value="1"/>
</dbReference>
<name>A0A1I5CRI3_9MICO</name>
<evidence type="ECO:0000259" key="1">
    <source>
        <dbReference type="PROSITE" id="PS51462"/>
    </source>
</evidence>
<evidence type="ECO:0000313" key="3">
    <source>
        <dbReference type="Proteomes" id="UP000198867"/>
    </source>
</evidence>
<dbReference type="Pfam" id="PF00293">
    <property type="entry name" value="NUDIX"/>
    <property type="match status" value="1"/>
</dbReference>
<reference evidence="3" key="1">
    <citation type="submission" date="2016-10" db="EMBL/GenBank/DDBJ databases">
        <authorList>
            <person name="Varghese N."/>
            <person name="Submissions S."/>
        </authorList>
    </citation>
    <scope>NUCLEOTIDE SEQUENCE [LARGE SCALE GENOMIC DNA]</scope>
    <source>
        <strain evidence="3">CGMCC 1.11101</strain>
    </source>
</reference>
<dbReference type="GO" id="GO:0006167">
    <property type="term" value="P:AMP biosynthetic process"/>
    <property type="evidence" value="ECO:0007669"/>
    <property type="project" value="TreeGrafter"/>
</dbReference>
<dbReference type="PANTHER" id="PTHR21340:SF7">
    <property type="entry name" value="NUDIX HYDROLASE DOMAIN-CONTAINING PROTEIN"/>
    <property type="match status" value="1"/>
</dbReference>
<evidence type="ECO:0000313" key="2">
    <source>
        <dbReference type="EMBL" id="SFN89568.1"/>
    </source>
</evidence>
<dbReference type="SUPFAM" id="SSF55811">
    <property type="entry name" value="Nudix"/>
    <property type="match status" value="1"/>
</dbReference>
<dbReference type="InterPro" id="IPR000086">
    <property type="entry name" value="NUDIX_hydrolase_dom"/>
</dbReference>
<dbReference type="PROSITE" id="PS51462">
    <property type="entry name" value="NUDIX"/>
    <property type="match status" value="1"/>
</dbReference>
<organism evidence="2 3">
    <name type="scientific">Mycetocola miduiensis</name>
    <dbReference type="NCBI Taxonomy" id="995034"/>
    <lineage>
        <taxon>Bacteria</taxon>
        <taxon>Bacillati</taxon>
        <taxon>Actinomycetota</taxon>
        <taxon>Actinomycetes</taxon>
        <taxon>Micrococcales</taxon>
        <taxon>Microbacteriaceae</taxon>
        <taxon>Mycetocola</taxon>
    </lineage>
</organism>
<sequence length="161" mass="17747">MVAQSAGILLYRLTDAGEPQVWIAHMGGPFWARKQAAAWSIPKGEYESGADPFVAARREFEEEIGVPAPDAHYASLGEFRQRSGKVVTVFAAETDFAVDRLVSNTFELEWPKGSGVLRDFPEVDDARWVGLAEARVKLVRGQVAMLDVLTERLRAEGRLGS</sequence>
<protein>
    <submittedName>
        <fullName evidence="2">Predicted NTP pyrophosphohydrolase, NUDIX family</fullName>
    </submittedName>
</protein>
<dbReference type="Gene3D" id="3.90.79.10">
    <property type="entry name" value="Nucleoside Triphosphate Pyrophosphohydrolase"/>
    <property type="match status" value="1"/>
</dbReference>
<dbReference type="Proteomes" id="UP000198867">
    <property type="component" value="Unassembled WGS sequence"/>
</dbReference>
<dbReference type="GO" id="GO:0006754">
    <property type="term" value="P:ATP biosynthetic process"/>
    <property type="evidence" value="ECO:0007669"/>
    <property type="project" value="TreeGrafter"/>
</dbReference>
<dbReference type="PANTHER" id="PTHR21340">
    <property type="entry name" value="DIADENOSINE 5,5-P1,P4-TETRAPHOSPHATE PYROPHOSPHOHYDROLASE MUTT"/>
    <property type="match status" value="1"/>
</dbReference>
<proteinExistence type="predicted"/>
<feature type="domain" description="Nudix hydrolase" evidence="1">
    <location>
        <begin position="1"/>
        <end position="151"/>
    </location>
</feature>
<dbReference type="GO" id="GO:0004081">
    <property type="term" value="F:bis(5'-nucleosyl)-tetraphosphatase (asymmetrical) activity"/>
    <property type="evidence" value="ECO:0007669"/>
    <property type="project" value="TreeGrafter"/>
</dbReference>
<keyword evidence="2" id="KW-0378">Hydrolase</keyword>